<proteinExistence type="predicted"/>
<feature type="region of interest" description="Disordered" evidence="1">
    <location>
        <begin position="27"/>
        <end position="48"/>
    </location>
</feature>
<feature type="region of interest" description="Disordered" evidence="1">
    <location>
        <begin position="142"/>
        <end position="175"/>
    </location>
</feature>
<dbReference type="GO" id="GO:0022900">
    <property type="term" value="P:electron transport chain"/>
    <property type="evidence" value="ECO:0007669"/>
    <property type="project" value="InterPro"/>
</dbReference>
<dbReference type="AlphaFoldDB" id="A0A518BJJ5"/>
<dbReference type="EMBL" id="CP036287">
    <property type="protein sequence ID" value="QDU67125.1"/>
    <property type="molecule type" value="Genomic_DNA"/>
</dbReference>
<dbReference type="KEGG" id="pbap:Pla133_22030"/>
<name>A0A518BJJ5_9BACT</name>
<evidence type="ECO:0000256" key="1">
    <source>
        <dbReference type="SAM" id="MobiDB-lite"/>
    </source>
</evidence>
<organism evidence="3 4">
    <name type="scientific">Engelhardtia mirabilis</name>
    <dbReference type="NCBI Taxonomy" id="2528011"/>
    <lineage>
        <taxon>Bacteria</taxon>
        <taxon>Pseudomonadati</taxon>
        <taxon>Planctomycetota</taxon>
        <taxon>Planctomycetia</taxon>
        <taxon>Planctomycetia incertae sedis</taxon>
        <taxon>Engelhardtia</taxon>
    </lineage>
</organism>
<dbReference type="RefSeq" id="WP_145065017.1">
    <property type="nucleotide sequence ID" value="NZ_CP036287.1"/>
</dbReference>
<dbReference type="Pfam" id="PF07361">
    <property type="entry name" value="Cytochrom_B562"/>
    <property type="match status" value="1"/>
</dbReference>
<dbReference type="InterPro" id="IPR009155">
    <property type="entry name" value="Cyt_b562"/>
</dbReference>
<keyword evidence="2" id="KW-0732">Signal</keyword>
<protein>
    <submittedName>
        <fullName evidence="3">Cytochrome b562</fullName>
    </submittedName>
</protein>
<evidence type="ECO:0000256" key="2">
    <source>
        <dbReference type="SAM" id="SignalP"/>
    </source>
</evidence>
<keyword evidence="4" id="KW-1185">Reference proteome</keyword>
<dbReference type="GO" id="GO:0042597">
    <property type="term" value="C:periplasmic space"/>
    <property type="evidence" value="ECO:0007669"/>
    <property type="project" value="InterPro"/>
</dbReference>
<dbReference type="GO" id="GO:0009055">
    <property type="term" value="F:electron transfer activity"/>
    <property type="evidence" value="ECO:0007669"/>
    <property type="project" value="InterPro"/>
</dbReference>
<dbReference type="Proteomes" id="UP000316921">
    <property type="component" value="Chromosome"/>
</dbReference>
<feature type="chain" id="PRO_5022019025" evidence="2">
    <location>
        <begin position="25"/>
        <end position="175"/>
    </location>
</feature>
<gene>
    <name evidence="3" type="ORF">Pla133_22030</name>
</gene>
<dbReference type="Gene3D" id="1.20.120.10">
    <property type="entry name" value="Cytochrome c/b562"/>
    <property type="match status" value="1"/>
</dbReference>
<evidence type="ECO:0000313" key="3">
    <source>
        <dbReference type="EMBL" id="QDU67125.1"/>
    </source>
</evidence>
<evidence type="ECO:0000313" key="4">
    <source>
        <dbReference type="Proteomes" id="UP000316921"/>
    </source>
</evidence>
<reference evidence="3 4" key="1">
    <citation type="submission" date="2019-02" db="EMBL/GenBank/DDBJ databases">
        <title>Deep-cultivation of Planctomycetes and their phenomic and genomic characterization uncovers novel biology.</title>
        <authorList>
            <person name="Wiegand S."/>
            <person name="Jogler M."/>
            <person name="Boedeker C."/>
            <person name="Pinto D."/>
            <person name="Vollmers J."/>
            <person name="Rivas-Marin E."/>
            <person name="Kohn T."/>
            <person name="Peeters S.H."/>
            <person name="Heuer A."/>
            <person name="Rast P."/>
            <person name="Oberbeckmann S."/>
            <person name="Bunk B."/>
            <person name="Jeske O."/>
            <person name="Meyerdierks A."/>
            <person name="Storesund J.E."/>
            <person name="Kallscheuer N."/>
            <person name="Luecker S."/>
            <person name="Lage O.M."/>
            <person name="Pohl T."/>
            <person name="Merkel B.J."/>
            <person name="Hornburger P."/>
            <person name="Mueller R.-W."/>
            <person name="Bruemmer F."/>
            <person name="Labrenz M."/>
            <person name="Spormann A.M."/>
            <person name="Op den Camp H."/>
            <person name="Overmann J."/>
            <person name="Amann R."/>
            <person name="Jetten M.S.M."/>
            <person name="Mascher T."/>
            <person name="Medema M.H."/>
            <person name="Devos D.P."/>
            <person name="Kaster A.-K."/>
            <person name="Ovreas L."/>
            <person name="Rohde M."/>
            <person name="Galperin M.Y."/>
            <person name="Jogler C."/>
        </authorList>
    </citation>
    <scope>NUCLEOTIDE SEQUENCE [LARGE SCALE GENOMIC DNA]</scope>
    <source>
        <strain evidence="3 4">Pla133</strain>
    </source>
</reference>
<sequence length="175" mass="19348" precursor="true">MLRRPVLMLAAIAAPLLLPIVQNSGTLQQERGTQEHSEEHEEEGPLEQAMSRLKGGTRALRAMMARQDAAGCLSIVSDMQAAVIQAKGEIPETAEAKSEEERPAFVTDYRRTMLTLLTNLIDLERSFLDGDFEAAQAIYDERVRPMEREGHDKFKGGGGERGERSPRGERGEGGR</sequence>
<dbReference type="GO" id="GO:0005506">
    <property type="term" value="F:iron ion binding"/>
    <property type="evidence" value="ECO:0007669"/>
    <property type="project" value="InterPro"/>
</dbReference>
<dbReference type="GO" id="GO:0020037">
    <property type="term" value="F:heme binding"/>
    <property type="evidence" value="ECO:0007669"/>
    <property type="project" value="InterPro"/>
</dbReference>
<accession>A0A518BJJ5</accession>
<feature type="signal peptide" evidence="2">
    <location>
        <begin position="1"/>
        <end position="24"/>
    </location>
</feature>